<evidence type="ECO:0000313" key="3">
    <source>
        <dbReference type="EMBL" id="MBS9522630.1"/>
    </source>
</evidence>
<protein>
    <submittedName>
        <fullName evidence="3">PH domain-containing protein</fullName>
    </submittedName>
</protein>
<keyword evidence="1" id="KW-0472">Membrane</keyword>
<comment type="caution">
    <text evidence="3">The sequence shown here is derived from an EMBL/GenBank/DDBJ whole genome shotgun (WGS) entry which is preliminary data.</text>
</comment>
<dbReference type="AlphaFoldDB" id="A0AAP2CHC1"/>
<keyword evidence="1" id="KW-1133">Transmembrane helix</keyword>
<reference evidence="3 4" key="1">
    <citation type="submission" date="2021-05" db="EMBL/GenBank/DDBJ databases">
        <authorList>
            <person name="Zhang Z.D."/>
            <person name="Osman G."/>
        </authorList>
    </citation>
    <scope>NUCLEOTIDE SEQUENCE [LARGE SCALE GENOMIC DNA]</scope>
    <source>
        <strain evidence="3 4">KCTC 32217</strain>
    </source>
</reference>
<dbReference type="Proteomes" id="UP001319104">
    <property type="component" value="Unassembled WGS sequence"/>
</dbReference>
<feature type="transmembrane region" description="Helical" evidence="1">
    <location>
        <begin position="12"/>
        <end position="30"/>
    </location>
</feature>
<dbReference type="InterPro" id="IPR009589">
    <property type="entry name" value="PH_YyaB-like"/>
</dbReference>
<evidence type="ECO:0000256" key="1">
    <source>
        <dbReference type="SAM" id="Phobius"/>
    </source>
</evidence>
<name>A0AAP2CHC1_9BACT</name>
<feature type="domain" description="Uncharacterized protein YyaB-like PH" evidence="2">
    <location>
        <begin position="57"/>
        <end position="132"/>
    </location>
</feature>
<feature type="transmembrane region" description="Helical" evidence="1">
    <location>
        <begin position="36"/>
        <end position="54"/>
    </location>
</feature>
<keyword evidence="1" id="KW-0812">Transmembrane</keyword>
<sequence length="148" mass="17389">MEFKTDRQNWLAITWITLPLLMYGASLWNYEGLIAKPYLFFAWIHLALPLWIYFDNSYKIEDGYLFYRFGYNKGKIPITSIREIRKGKFIRQGQKTAGLAPTGLSIHYYKYDEIYVSPKDQKAFIHALTQLNPEISISDNHHSLKTTS</sequence>
<dbReference type="GO" id="GO:0030153">
    <property type="term" value="P:bacteriocin immunity"/>
    <property type="evidence" value="ECO:0007669"/>
    <property type="project" value="InterPro"/>
</dbReference>
<keyword evidence="4" id="KW-1185">Reference proteome</keyword>
<dbReference type="RefSeq" id="WP_213943524.1">
    <property type="nucleotide sequence ID" value="NZ_JAHBGI010000004.1"/>
</dbReference>
<evidence type="ECO:0000259" key="2">
    <source>
        <dbReference type="Pfam" id="PF06713"/>
    </source>
</evidence>
<dbReference type="EMBL" id="JAHCMY010000001">
    <property type="protein sequence ID" value="MBS9522630.1"/>
    <property type="molecule type" value="Genomic_DNA"/>
</dbReference>
<evidence type="ECO:0000313" key="4">
    <source>
        <dbReference type="Proteomes" id="UP001319104"/>
    </source>
</evidence>
<dbReference type="Pfam" id="PF06713">
    <property type="entry name" value="bPH_4"/>
    <property type="match status" value="1"/>
</dbReference>
<accession>A0AAP2CHC1</accession>
<organism evidence="3 4">
    <name type="scientific">Litoribacter ruber</name>
    <dbReference type="NCBI Taxonomy" id="702568"/>
    <lineage>
        <taxon>Bacteria</taxon>
        <taxon>Pseudomonadati</taxon>
        <taxon>Bacteroidota</taxon>
        <taxon>Cytophagia</taxon>
        <taxon>Cytophagales</taxon>
        <taxon>Cyclobacteriaceae</taxon>
        <taxon>Litoribacter</taxon>
    </lineage>
</organism>
<proteinExistence type="predicted"/>
<gene>
    <name evidence="3" type="ORF">KI659_01260</name>
</gene>